<dbReference type="Pfam" id="PF01656">
    <property type="entry name" value="CbiA"/>
    <property type="match status" value="1"/>
</dbReference>
<organism evidence="2 3">
    <name type="scientific">Derxia gummosa DSM 723</name>
    <dbReference type="NCBI Taxonomy" id="1121388"/>
    <lineage>
        <taxon>Bacteria</taxon>
        <taxon>Pseudomonadati</taxon>
        <taxon>Pseudomonadota</taxon>
        <taxon>Betaproteobacteria</taxon>
        <taxon>Burkholderiales</taxon>
        <taxon>Alcaligenaceae</taxon>
        <taxon>Derxia</taxon>
    </lineage>
</organism>
<dbReference type="PIRSF" id="PIRSF009320">
    <property type="entry name" value="Nuc_binding_HP_1000"/>
    <property type="match status" value="1"/>
</dbReference>
<dbReference type="RefSeq" id="WP_084545085.1">
    <property type="nucleotide sequence ID" value="NZ_AXWS01000013.1"/>
</dbReference>
<dbReference type="OrthoDB" id="69313at2"/>
<dbReference type="CDD" id="cd02042">
    <property type="entry name" value="ParAB_family"/>
    <property type="match status" value="1"/>
</dbReference>
<dbReference type="PANTHER" id="PTHR13696:SF96">
    <property type="entry name" value="COBQ_COBB_MIND_PARA NUCLEOTIDE BINDING DOMAIN-CONTAINING PROTEIN"/>
    <property type="match status" value="1"/>
</dbReference>
<dbReference type="AlphaFoldDB" id="A0A8B6XBF3"/>
<dbReference type="PANTHER" id="PTHR13696">
    <property type="entry name" value="P-LOOP CONTAINING NUCLEOSIDE TRIPHOSPHATE HYDROLASE"/>
    <property type="match status" value="1"/>
</dbReference>
<dbReference type="InterPro" id="IPR027417">
    <property type="entry name" value="P-loop_NTPase"/>
</dbReference>
<accession>A0A8B6XBF3</accession>
<dbReference type="InterPro" id="IPR050678">
    <property type="entry name" value="DNA_Partitioning_ATPase"/>
</dbReference>
<name>A0A8B6XBF3_9BURK</name>
<sequence length="227" mass="24634">MIVVVGAEKGGVGKTAIATNLAALATKEDIETILLDTDSQGSATAWIRIRNQNAIKPPISLLTVHESPANELNALAAKFELVIVDVGAQNYRTMLQAATVADLVLVPTGPDQLEVESAQNVFEALRAIDPRHKRGKVPAFIVPNLLPTNTRSREEVALREFLAEVGLPVFDAGLRHRTAWRNSRRDGLAVHELTGRDACQKSAAEMRAVFDEAERRAGELLEQGDSQ</sequence>
<feature type="domain" description="CobQ/CobB/MinD/ParA nucleotide binding" evidence="1">
    <location>
        <begin position="4"/>
        <end position="179"/>
    </location>
</feature>
<dbReference type="SUPFAM" id="SSF52540">
    <property type="entry name" value="P-loop containing nucleoside triphosphate hydrolases"/>
    <property type="match status" value="1"/>
</dbReference>
<protein>
    <submittedName>
        <fullName evidence="3">AAA family ATPase</fullName>
    </submittedName>
</protein>
<dbReference type="InterPro" id="IPR002586">
    <property type="entry name" value="CobQ/CobB/MinD/ParA_Nub-bd_dom"/>
</dbReference>
<evidence type="ECO:0000313" key="2">
    <source>
        <dbReference type="Proteomes" id="UP000675920"/>
    </source>
</evidence>
<dbReference type="Gene3D" id="3.40.50.300">
    <property type="entry name" value="P-loop containing nucleotide triphosphate hydrolases"/>
    <property type="match status" value="1"/>
</dbReference>
<keyword evidence="2" id="KW-1185">Reference proteome</keyword>
<proteinExistence type="predicted"/>
<evidence type="ECO:0000313" key="3">
    <source>
        <dbReference type="RefSeq" id="WP_084545085.1"/>
    </source>
</evidence>
<evidence type="ECO:0000259" key="1">
    <source>
        <dbReference type="Pfam" id="PF01656"/>
    </source>
</evidence>
<reference evidence="3" key="1">
    <citation type="submission" date="2025-08" db="UniProtKB">
        <authorList>
            <consortium name="RefSeq"/>
        </authorList>
    </citation>
    <scope>IDENTIFICATION</scope>
</reference>
<dbReference type="Proteomes" id="UP000675920">
    <property type="component" value="Unplaced"/>
</dbReference>